<sequence length="138" mass="14554">MPLIRSTSRVGCCPRAASRRHGPAPKSRTLGAFRMESPANKLLFEVKTSKGAFSESRMERVQFIQSLYTPFIRANNNVNLTCGNVRCAGGGGAGGAGGWCGARAGDAHSAHSAPAAAPLPRIDLLDQDSGRHLPRPLS</sequence>
<name>A0A4C1UFA9_EUMVA</name>
<dbReference type="Proteomes" id="UP000299102">
    <property type="component" value="Unassembled WGS sequence"/>
</dbReference>
<dbReference type="AlphaFoldDB" id="A0A4C1UFA9"/>
<keyword evidence="2" id="KW-1185">Reference proteome</keyword>
<comment type="caution">
    <text evidence="1">The sequence shown here is derived from an EMBL/GenBank/DDBJ whole genome shotgun (WGS) entry which is preliminary data.</text>
</comment>
<evidence type="ECO:0000313" key="1">
    <source>
        <dbReference type="EMBL" id="GBP24820.1"/>
    </source>
</evidence>
<reference evidence="1 2" key="1">
    <citation type="journal article" date="2019" name="Commun. Biol.">
        <title>The bagworm genome reveals a unique fibroin gene that provides high tensile strength.</title>
        <authorList>
            <person name="Kono N."/>
            <person name="Nakamura H."/>
            <person name="Ohtoshi R."/>
            <person name="Tomita M."/>
            <person name="Numata K."/>
            <person name="Arakawa K."/>
        </authorList>
    </citation>
    <scope>NUCLEOTIDE SEQUENCE [LARGE SCALE GENOMIC DNA]</scope>
</reference>
<proteinExistence type="predicted"/>
<accession>A0A4C1UFA9</accession>
<dbReference type="EMBL" id="BGZK01000166">
    <property type="protein sequence ID" value="GBP24820.1"/>
    <property type="molecule type" value="Genomic_DNA"/>
</dbReference>
<organism evidence="1 2">
    <name type="scientific">Eumeta variegata</name>
    <name type="common">Bagworm moth</name>
    <name type="synonym">Eumeta japonica</name>
    <dbReference type="NCBI Taxonomy" id="151549"/>
    <lineage>
        <taxon>Eukaryota</taxon>
        <taxon>Metazoa</taxon>
        <taxon>Ecdysozoa</taxon>
        <taxon>Arthropoda</taxon>
        <taxon>Hexapoda</taxon>
        <taxon>Insecta</taxon>
        <taxon>Pterygota</taxon>
        <taxon>Neoptera</taxon>
        <taxon>Endopterygota</taxon>
        <taxon>Lepidoptera</taxon>
        <taxon>Glossata</taxon>
        <taxon>Ditrysia</taxon>
        <taxon>Tineoidea</taxon>
        <taxon>Psychidae</taxon>
        <taxon>Oiketicinae</taxon>
        <taxon>Eumeta</taxon>
    </lineage>
</organism>
<evidence type="ECO:0000313" key="2">
    <source>
        <dbReference type="Proteomes" id="UP000299102"/>
    </source>
</evidence>
<protein>
    <submittedName>
        <fullName evidence="1">Uncharacterized protein</fullName>
    </submittedName>
</protein>
<gene>
    <name evidence="1" type="ORF">EVAR_14153_1</name>
</gene>